<dbReference type="InParanoid" id="A0A2J7R652"/>
<keyword evidence="2" id="KW-1185">Reference proteome</keyword>
<feature type="non-terminal residue" evidence="1">
    <location>
        <position position="1"/>
    </location>
</feature>
<reference evidence="1 2" key="1">
    <citation type="submission" date="2017-12" db="EMBL/GenBank/DDBJ databases">
        <title>Hemimetabolous genomes reveal molecular basis of termite eusociality.</title>
        <authorList>
            <person name="Harrison M.C."/>
            <person name="Jongepier E."/>
            <person name="Robertson H.M."/>
            <person name="Arning N."/>
            <person name="Bitard-Feildel T."/>
            <person name="Chao H."/>
            <person name="Childers C.P."/>
            <person name="Dinh H."/>
            <person name="Doddapaneni H."/>
            <person name="Dugan S."/>
            <person name="Gowin J."/>
            <person name="Greiner C."/>
            <person name="Han Y."/>
            <person name="Hu H."/>
            <person name="Hughes D.S.T."/>
            <person name="Huylmans A.-K."/>
            <person name="Kemena C."/>
            <person name="Kremer L.P.M."/>
            <person name="Lee S.L."/>
            <person name="Lopez-Ezquerra A."/>
            <person name="Mallet L."/>
            <person name="Monroy-Kuhn J.M."/>
            <person name="Moser A."/>
            <person name="Murali S.C."/>
            <person name="Muzny D.M."/>
            <person name="Otani S."/>
            <person name="Piulachs M.-D."/>
            <person name="Poelchau M."/>
            <person name="Qu J."/>
            <person name="Schaub F."/>
            <person name="Wada-Katsumata A."/>
            <person name="Worley K.C."/>
            <person name="Xie Q."/>
            <person name="Ylla G."/>
            <person name="Poulsen M."/>
            <person name="Gibbs R.A."/>
            <person name="Schal C."/>
            <person name="Richards S."/>
            <person name="Belles X."/>
            <person name="Korb J."/>
            <person name="Bornberg-Bauer E."/>
        </authorList>
    </citation>
    <scope>NUCLEOTIDE SEQUENCE [LARGE SCALE GENOMIC DNA]</scope>
    <source>
        <tissue evidence="1">Whole body</tissue>
    </source>
</reference>
<dbReference type="EMBL" id="NEVH01006981">
    <property type="protein sequence ID" value="PNF36306.1"/>
    <property type="molecule type" value="Genomic_DNA"/>
</dbReference>
<evidence type="ECO:0000313" key="2">
    <source>
        <dbReference type="Proteomes" id="UP000235965"/>
    </source>
</evidence>
<sequence length="193" mass="22322">KSAPTQKFPNILWSPKVHYRVHKSPPLVPILNQINPINTIPSYLSKIHFNIVHPPMSWSSQWSPSVFSTNILHAFLIHFNIVYPRTPWSSQWSLKTVFFKSANSIRLWYQRFQTMGCLCKGKSARRPRVSEENVEGVRKFFLHSPTKPVRHASRELEMLKETGNEALSSSFGAISSVILVHGVYVEWTFRFKS</sequence>
<evidence type="ECO:0000313" key="1">
    <source>
        <dbReference type="EMBL" id="PNF36306.1"/>
    </source>
</evidence>
<accession>A0A2J7R652</accession>
<comment type="caution">
    <text evidence="1">The sequence shown here is derived from an EMBL/GenBank/DDBJ whole genome shotgun (WGS) entry which is preliminary data.</text>
</comment>
<name>A0A2J7R652_9NEOP</name>
<dbReference type="Proteomes" id="UP000235965">
    <property type="component" value="Unassembled WGS sequence"/>
</dbReference>
<organism evidence="1 2">
    <name type="scientific">Cryptotermes secundus</name>
    <dbReference type="NCBI Taxonomy" id="105785"/>
    <lineage>
        <taxon>Eukaryota</taxon>
        <taxon>Metazoa</taxon>
        <taxon>Ecdysozoa</taxon>
        <taxon>Arthropoda</taxon>
        <taxon>Hexapoda</taxon>
        <taxon>Insecta</taxon>
        <taxon>Pterygota</taxon>
        <taxon>Neoptera</taxon>
        <taxon>Polyneoptera</taxon>
        <taxon>Dictyoptera</taxon>
        <taxon>Blattodea</taxon>
        <taxon>Blattoidea</taxon>
        <taxon>Termitoidae</taxon>
        <taxon>Kalotermitidae</taxon>
        <taxon>Cryptotermitinae</taxon>
        <taxon>Cryptotermes</taxon>
    </lineage>
</organism>
<dbReference type="STRING" id="105785.A0A2J7R652"/>
<protein>
    <recommendedName>
        <fullName evidence="3">DUF4817 domain-containing protein</fullName>
    </recommendedName>
</protein>
<gene>
    <name evidence="1" type="ORF">B7P43_G05292</name>
</gene>
<evidence type="ECO:0008006" key="3">
    <source>
        <dbReference type="Google" id="ProtNLM"/>
    </source>
</evidence>
<proteinExistence type="predicted"/>
<dbReference type="AlphaFoldDB" id="A0A2J7R652"/>